<dbReference type="SMART" id="SM00049">
    <property type="entry name" value="DEP"/>
    <property type="match status" value="1"/>
</dbReference>
<keyword evidence="1" id="KW-0175">Coiled coil</keyword>
<organism evidence="4 5">
    <name type="scientific">Coccomyxa subellipsoidea</name>
    <dbReference type="NCBI Taxonomy" id="248742"/>
    <lineage>
        <taxon>Eukaryota</taxon>
        <taxon>Viridiplantae</taxon>
        <taxon>Chlorophyta</taxon>
        <taxon>core chlorophytes</taxon>
        <taxon>Trebouxiophyceae</taxon>
        <taxon>Trebouxiophyceae incertae sedis</taxon>
        <taxon>Coccomyxaceae</taxon>
        <taxon>Coccomyxa</taxon>
    </lineage>
</organism>
<reference evidence="4 5" key="1">
    <citation type="journal article" date="2024" name="Nat. Commun.">
        <title>Phylogenomics reveals the evolutionary origins of lichenization in chlorophyte algae.</title>
        <authorList>
            <person name="Puginier C."/>
            <person name="Libourel C."/>
            <person name="Otte J."/>
            <person name="Skaloud P."/>
            <person name="Haon M."/>
            <person name="Grisel S."/>
            <person name="Petersen M."/>
            <person name="Berrin J.G."/>
            <person name="Delaux P.M."/>
            <person name="Dal Grande F."/>
            <person name="Keller J."/>
        </authorList>
    </citation>
    <scope>NUCLEOTIDE SEQUENCE [LARGE SCALE GENOMIC DNA]</scope>
    <source>
        <strain evidence="4 5">SAG 216-7</strain>
    </source>
</reference>
<evidence type="ECO:0000313" key="4">
    <source>
        <dbReference type="EMBL" id="KAK9907705.1"/>
    </source>
</evidence>
<dbReference type="InterPro" id="IPR000591">
    <property type="entry name" value="DEP_dom"/>
</dbReference>
<dbReference type="InterPro" id="IPR036388">
    <property type="entry name" value="WH-like_DNA-bd_sf"/>
</dbReference>
<feature type="compositionally biased region" description="Polar residues" evidence="2">
    <location>
        <begin position="1"/>
        <end position="18"/>
    </location>
</feature>
<dbReference type="PANTHER" id="PTHR34826:SF2">
    <property type="entry name" value="UPF0590 PROTEIN C409.17C"/>
    <property type="match status" value="1"/>
</dbReference>
<dbReference type="Pfam" id="PF08588">
    <property type="entry name" value="Duc1"/>
    <property type="match status" value="1"/>
</dbReference>
<dbReference type="SUPFAM" id="SSF46785">
    <property type="entry name" value="Winged helix' DNA-binding domain"/>
    <property type="match status" value="1"/>
</dbReference>
<dbReference type="EMBL" id="JALJOT010000009">
    <property type="protein sequence ID" value="KAK9907705.1"/>
    <property type="molecule type" value="Genomic_DNA"/>
</dbReference>
<feature type="domain" description="DEP" evidence="3">
    <location>
        <begin position="51"/>
        <end position="125"/>
    </location>
</feature>
<gene>
    <name evidence="4" type="ORF">WJX75_008523</name>
</gene>
<accession>A0ABR2YLF2</accession>
<sequence length="555" mass="62412">MEPAPSSSCHAGTPTSESGELIAPRRSVSMPDGQNFRLWSDAELIALADRMQHGLDIRDRVHHFKKYLCCFSGADAVRWLIRSGNAGSDGEALLLGNDMMRAGLLHHVKYKRPFEKNSNLYRFMDAVSGASDITEDSQTDASSPSSHPDAQDFTRRGDGKRGQVAPLRGTQHEGWSIDAELARLQRKVAELAAELEEYKQFNSTMMDSITLQLKNEQQLFALLQHRLERAIRRGTWVALQLQVVWVEQSVQLRALSKDDLERLGQPPSEEDFDGWPDAPLLLRSAPLPYQQLEQSADPCAIRVNDSRRIEFETEVFRGCVVISAKGLSSSPDGLFAGERRKTSITIQGCFKADLAVEEVVTGQEFERRPKNLPAMWLVEKVLIRLAKKISPSMDIGPLSAPYLLAPVLAMAQLVNVSRPGEEPDPSQPIPEDMRLFDPALTDGNGGPMDALKRKKRFWDPKRRAGHSFTREHVWTFQMYQHFVDMGSYELNLMYTFDLARHLDGQPLQFMLKDRASGQYLFNFHSWHSKLLPAAHAARDNFSDKDSAAVPVTAED</sequence>
<feature type="coiled-coil region" evidence="1">
    <location>
        <begin position="181"/>
        <end position="233"/>
    </location>
</feature>
<evidence type="ECO:0000259" key="3">
    <source>
        <dbReference type="PROSITE" id="PS50186"/>
    </source>
</evidence>
<dbReference type="CDD" id="cd04371">
    <property type="entry name" value="DEP"/>
    <property type="match status" value="1"/>
</dbReference>
<protein>
    <recommendedName>
        <fullName evidence="3">DEP domain-containing protein</fullName>
    </recommendedName>
</protein>
<dbReference type="Proteomes" id="UP001491310">
    <property type="component" value="Unassembled WGS sequence"/>
</dbReference>
<feature type="compositionally biased region" description="Polar residues" evidence="2">
    <location>
        <begin position="139"/>
        <end position="148"/>
    </location>
</feature>
<feature type="compositionally biased region" description="Basic and acidic residues" evidence="2">
    <location>
        <begin position="149"/>
        <end position="161"/>
    </location>
</feature>
<feature type="region of interest" description="Disordered" evidence="2">
    <location>
        <begin position="133"/>
        <end position="169"/>
    </location>
</feature>
<dbReference type="InterPro" id="IPR036390">
    <property type="entry name" value="WH_DNA-bd_sf"/>
</dbReference>
<keyword evidence="5" id="KW-1185">Reference proteome</keyword>
<comment type="caution">
    <text evidence="4">The sequence shown here is derived from an EMBL/GenBank/DDBJ whole genome shotgun (WGS) entry which is preliminary data.</text>
</comment>
<proteinExistence type="predicted"/>
<name>A0ABR2YLF2_9CHLO</name>
<evidence type="ECO:0000256" key="1">
    <source>
        <dbReference type="SAM" id="Coils"/>
    </source>
</evidence>
<feature type="region of interest" description="Disordered" evidence="2">
    <location>
        <begin position="1"/>
        <end position="20"/>
    </location>
</feature>
<evidence type="ECO:0000313" key="5">
    <source>
        <dbReference type="Proteomes" id="UP001491310"/>
    </source>
</evidence>
<dbReference type="Pfam" id="PF00610">
    <property type="entry name" value="DEP"/>
    <property type="match status" value="1"/>
</dbReference>
<dbReference type="InterPro" id="IPR013897">
    <property type="entry name" value="Duc1"/>
</dbReference>
<evidence type="ECO:0000256" key="2">
    <source>
        <dbReference type="SAM" id="MobiDB-lite"/>
    </source>
</evidence>
<dbReference type="PROSITE" id="PS50186">
    <property type="entry name" value="DEP"/>
    <property type="match status" value="1"/>
</dbReference>
<dbReference type="Gene3D" id="1.10.10.10">
    <property type="entry name" value="Winged helix-like DNA-binding domain superfamily/Winged helix DNA-binding domain"/>
    <property type="match status" value="1"/>
</dbReference>
<dbReference type="PANTHER" id="PTHR34826">
    <property type="entry name" value="UPF0590 PROTEIN C409.17C"/>
    <property type="match status" value="1"/>
</dbReference>